<keyword evidence="12" id="KW-1185">Reference proteome</keyword>
<evidence type="ECO:0000256" key="5">
    <source>
        <dbReference type="ARBA" id="ARBA00023204"/>
    </source>
</evidence>
<dbReference type="InterPro" id="IPR022043">
    <property type="entry name" value="CAF1A_DD"/>
</dbReference>
<evidence type="ECO:0000256" key="4">
    <source>
        <dbReference type="ARBA" id="ARBA00023186"/>
    </source>
</evidence>
<feature type="domain" description="Chromatin assembly factor 1 p150 subunit acidic region" evidence="8">
    <location>
        <begin position="75"/>
        <end position="154"/>
    </location>
</feature>
<name>A0A6G1I3T9_9PEZI</name>
<gene>
    <name evidence="11" type="ORF">EJ06DRAFT_314881</name>
</gene>
<feature type="region of interest" description="Disordered" evidence="7">
    <location>
        <begin position="340"/>
        <end position="376"/>
    </location>
</feature>
<dbReference type="Proteomes" id="UP000799640">
    <property type="component" value="Unassembled WGS sequence"/>
</dbReference>
<feature type="compositionally biased region" description="Basic and acidic residues" evidence="7">
    <location>
        <begin position="84"/>
        <end position="147"/>
    </location>
</feature>
<feature type="domain" description="Chromatin assembly factor 1 subunit A dimerization" evidence="9">
    <location>
        <begin position="298"/>
        <end position="373"/>
    </location>
</feature>
<sequence>MADDVPMSSTPSTPRKRSLADANGEGAGDDVDSVLSSSVLTSPKSIADPNSLSQPSQTLPNRPAGSYANPAPAKRRKLTIAEKQQLEAEKEAKVKEKAESKAKREEEQRVKDEEKRRRAEEREEKRKAKEFEKQKKEEEQRKKERSQLRLSSFFASKPADASPAKPALKEGTTATSSKPRTTASPMKVNPKDAQVREYNRYFLPFCLPQHTILAPINPQLPPKEELERICSELDKFSGDKQEPMAVHHYFPKGPRRGRVDPPVRRLVDKIQGLSSSSPIDLTNSTYDPLATLFCIPMKYLHFCEDVRPPYVGTCTKCQDVDKLRKAARNPNHRIMEGVNYEYDSEAEWEEPEEGEDLASEGEEEEEDEPGDEDMEDFVDDEGAVDAAKHRRGIITTDLLPVSTGLCWEDEKGVSRNAETGETVDLDEYKIVFLLDSSVTSVDPHSTKYWDSESATAAAPTNPGSAATKTRFPLQTRLNGSSPLDKPVPPVGAKAAGTGPKALATLATTKRMVPAEDLAAFKEAIDGSDMTKIALIEDLKRKFPKITKDAIVNTLGAVAVRVGSRAAEKKWKLLDDGPV</sequence>
<evidence type="ECO:0000313" key="12">
    <source>
        <dbReference type="Proteomes" id="UP000799640"/>
    </source>
</evidence>
<dbReference type="PANTHER" id="PTHR15272:SF0">
    <property type="entry name" value="CHROMATIN ASSEMBLY FACTOR 1 SUBUNIT A"/>
    <property type="match status" value="1"/>
</dbReference>
<feature type="compositionally biased region" description="Polar residues" evidence="7">
    <location>
        <begin position="41"/>
        <end position="60"/>
    </location>
</feature>
<comment type="subcellular location">
    <subcellularLocation>
        <location evidence="1">Nucleus</location>
    </subcellularLocation>
</comment>
<keyword evidence="2" id="KW-0235">DNA replication</keyword>
<evidence type="ECO:0000259" key="10">
    <source>
        <dbReference type="Pfam" id="PF21796"/>
    </source>
</evidence>
<proteinExistence type="predicted"/>
<dbReference type="Pfam" id="PF11600">
    <property type="entry name" value="CAF1A_acidic"/>
    <property type="match status" value="1"/>
</dbReference>
<keyword evidence="4" id="KW-0143">Chaperone</keyword>
<accession>A0A6G1I3T9</accession>
<dbReference type="GO" id="GO:0005634">
    <property type="term" value="C:nucleus"/>
    <property type="evidence" value="ECO:0007669"/>
    <property type="project" value="UniProtKB-SubCell"/>
</dbReference>
<dbReference type="AlphaFoldDB" id="A0A6G1I3T9"/>
<evidence type="ECO:0000256" key="7">
    <source>
        <dbReference type="SAM" id="MobiDB-lite"/>
    </source>
</evidence>
<keyword evidence="3" id="KW-0227">DNA damage</keyword>
<dbReference type="GO" id="GO:0006334">
    <property type="term" value="P:nucleosome assembly"/>
    <property type="evidence" value="ECO:0007669"/>
    <property type="project" value="TreeGrafter"/>
</dbReference>
<feature type="compositionally biased region" description="Low complexity" evidence="7">
    <location>
        <begin position="151"/>
        <end position="166"/>
    </location>
</feature>
<evidence type="ECO:0000259" key="9">
    <source>
        <dbReference type="Pfam" id="PF12253"/>
    </source>
</evidence>
<feature type="region of interest" description="Disordered" evidence="7">
    <location>
        <begin position="1"/>
        <end position="190"/>
    </location>
</feature>
<dbReference type="GO" id="GO:0033186">
    <property type="term" value="C:CAF-1 complex"/>
    <property type="evidence" value="ECO:0007669"/>
    <property type="project" value="TreeGrafter"/>
</dbReference>
<evidence type="ECO:0000313" key="11">
    <source>
        <dbReference type="EMBL" id="KAF2402932.1"/>
    </source>
</evidence>
<dbReference type="EMBL" id="ML996690">
    <property type="protein sequence ID" value="KAF2402932.1"/>
    <property type="molecule type" value="Genomic_DNA"/>
</dbReference>
<keyword evidence="5" id="KW-0234">DNA repair</keyword>
<dbReference type="InterPro" id="IPR021644">
    <property type="entry name" value="CAF-1_p150_acidic"/>
</dbReference>
<evidence type="ECO:0000256" key="3">
    <source>
        <dbReference type="ARBA" id="ARBA00022763"/>
    </source>
</evidence>
<evidence type="ECO:0008006" key="13">
    <source>
        <dbReference type="Google" id="ProtNLM"/>
    </source>
</evidence>
<evidence type="ECO:0000259" key="8">
    <source>
        <dbReference type="Pfam" id="PF11600"/>
    </source>
</evidence>
<keyword evidence="6" id="KW-0539">Nucleus</keyword>
<evidence type="ECO:0000256" key="1">
    <source>
        <dbReference type="ARBA" id="ARBA00004123"/>
    </source>
</evidence>
<dbReference type="GO" id="GO:0006281">
    <property type="term" value="P:DNA repair"/>
    <property type="evidence" value="ECO:0007669"/>
    <property type="project" value="UniProtKB-KW"/>
</dbReference>
<feature type="compositionally biased region" description="Acidic residues" evidence="7">
    <location>
        <begin position="342"/>
        <end position="376"/>
    </location>
</feature>
<protein>
    <recommendedName>
        <fullName evidence="13">Chromatin assembly factor 1 subunit A</fullName>
    </recommendedName>
</protein>
<feature type="compositionally biased region" description="Polar residues" evidence="7">
    <location>
        <begin position="172"/>
        <end position="184"/>
    </location>
</feature>
<dbReference type="Pfam" id="PF12253">
    <property type="entry name" value="CAF1A_dimeriz"/>
    <property type="match status" value="1"/>
</dbReference>
<dbReference type="Pfam" id="PF21796">
    <property type="entry name" value="Cac1_C"/>
    <property type="match status" value="1"/>
</dbReference>
<evidence type="ECO:0000256" key="6">
    <source>
        <dbReference type="ARBA" id="ARBA00023242"/>
    </source>
</evidence>
<dbReference type="PANTHER" id="PTHR15272">
    <property type="entry name" value="CHROMATIN ASSEMBLY FACTOR 1 SUBUNIT A CAF-1 SUBUNIT A"/>
    <property type="match status" value="1"/>
</dbReference>
<evidence type="ECO:0000256" key="2">
    <source>
        <dbReference type="ARBA" id="ARBA00022705"/>
    </source>
</evidence>
<feature type="domain" description="Chromatin assembly factor 1 subunit Cac1-like C-terminal" evidence="10">
    <location>
        <begin position="517"/>
        <end position="572"/>
    </location>
</feature>
<dbReference type="OrthoDB" id="79480at2759"/>
<reference evidence="11" key="1">
    <citation type="journal article" date="2020" name="Stud. Mycol.">
        <title>101 Dothideomycetes genomes: a test case for predicting lifestyles and emergence of pathogens.</title>
        <authorList>
            <person name="Haridas S."/>
            <person name="Albert R."/>
            <person name="Binder M."/>
            <person name="Bloem J."/>
            <person name="Labutti K."/>
            <person name="Salamov A."/>
            <person name="Andreopoulos B."/>
            <person name="Baker S."/>
            <person name="Barry K."/>
            <person name="Bills G."/>
            <person name="Bluhm B."/>
            <person name="Cannon C."/>
            <person name="Castanera R."/>
            <person name="Culley D."/>
            <person name="Daum C."/>
            <person name="Ezra D."/>
            <person name="Gonzalez J."/>
            <person name="Henrissat B."/>
            <person name="Kuo A."/>
            <person name="Liang C."/>
            <person name="Lipzen A."/>
            <person name="Lutzoni F."/>
            <person name="Magnuson J."/>
            <person name="Mondo S."/>
            <person name="Nolan M."/>
            <person name="Ohm R."/>
            <person name="Pangilinan J."/>
            <person name="Park H.-J."/>
            <person name="Ramirez L."/>
            <person name="Alfaro M."/>
            <person name="Sun H."/>
            <person name="Tritt A."/>
            <person name="Yoshinaga Y."/>
            <person name="Zwiers L.-H."/>
            <person name="Turgeon B."/>
            <person name="Goodwin S."/>
            <person name="Spatafora J."/>
            <person name="Crous P."/>
            <person name="Grigoriev I."/>
        </authorList>
    </citation>
    <scope>NUCLEOTIDE SEQUENCE</scope>
    <source>
        <strain evidence="11">CBS 262.69</strain>
    </source>
</reference>
<organism evidence="11 12">
    <name type="scientific">Trichodelitschia bisporula</name>
    <dbReference type="NCBI Taxonomy" id="703511"/>
    <lineage>
        <taxon>Eukaryota</taxon>
        <taxon>Fungi</taxon>
        <taxon>Dikarya</taxon>
        <taxon>Ascomycota</taxon>
        <taxon>Pezizomycotina</taxon>
        <taxon>Dothideomycetes</taxon>
        <taxon>Dothideomycetes incertae sedis</taxon>
        <taxon>Phaeotrichales</taxon>
        <taxon>Phaeotrichaceae</taxon>
        <taxon>Trichodelitschia</taxon>
    </lineage>
</organism>
<dbReference type="InterPro" id="IPR048800">
    <property type="entry name" value="Cac1-like_C"/>
</dbReference>